<name>A0ABY4IS16_9MICO</name>
<dbReference type="Pfam" id="PF00149">
    <property type="entry name" value="Metallophos"/>
    <property type="match status" value="1"/>
</dbReference>
<keyword evidence="2" id="KW-0732">Signal</keyword>
<dbReference type="InterPro" id="IPR029052">
    <property type="entry name" value="Metallo-depent_PP-like"/>
</dbReference>
<evidence type="ECO:0000256" key="1">
    <source>
        <dbReference type="SAM" id="Phobius"/>
    </source>
</evidence>
<reference evidence="4 5" key="1">
    <citation type="submission" date="2021-06" db="EMBL/GenBank/DDBJ databases">
        <title>Genome-based taxonomic framework of Microbacterium strains isolated from marine environment, the description of four new species and reclassification of four preexisting species.</title>
        <authorList>
            <person name="Lee S.D."/>
            <person name="Kim S.-M."/>
            <person name="Byeon Y.-S."/>
            <person name="Yang H.L."/>
            <person name="Kim I.S."/>
        </authorList>
    </citation>
    <scope>NUCLEOTIDE SEQUENCE [LARGE SCALE GENOMIC DNA]</scope>
    <source>
        <strain evidence="4 5">SSW1-36</strain>
    </source>
</reference>
<dbReference type="RefSeq" id="WP_247957408.1">
    <property type="nucleotide sequence ID" value="NZ_CP078077.1"/>
</dbReference>
<evidence type="ECO:0000256" key="2">
    <source>
        <dbReference type="SAM" id="SignalP"/>
    </source>
</evidence>
<keyword evidence="1" id="KW-0812">Transmembrane</keyword>
<dbReference type="PROSITE" id="PS51318">
    <property type="entry name" value="TAT"/>
    <property type="match status" value="1"/>
</dbReference>
<dbReference type="Gene3D" id="2.60.120.200">
    <property type="match status" value="1"/>
</dbReference>
<dbReference type="InterPro" id="IPR013320">
    <property type="entry name" value="ConA-like_dom_sf"/>
</dbReference>
<evidence type="ECO:0000313" key="5">
    <source>
        <dbReference type="Proteomes" id="UP000831963"/>
    </source>
</evidence>
<dbReference type="InterPro" id="IPR051918">
    <property type="entry name" value="STPP_CPPED1"/>
</dbReference>
<keyword evidence="5" id="KW-1185">Reference proteome</keyword>
<keyword evidence="1" id="KW-0472">Membrane</keyword>
<organism evidence="4 5">
    <name type="scientific">Microbacterium galbinum</name>
    <dbReference type="NCBI Taxonomy" id="2851646"/>
    <lineage>
        <taxon>Bacteria</taxon>
        <taxon>Bacillati</taxon>
        <taxon>Actinomycetota</taxon>
        <taxon>Actinomycetes</taxon>
        <taxon>Micrococcales</taxon>
        <taxon>Microbacteriaceae</taxon>
        <taxon>Microbacterium</taxon>
    </lineage>
</organism>
<proteinExistence type="predicted"/>
<dbReference type="SUPFAM" id="SSF49899">
    <property type="entry name" value="Concanavalin A-like lectins/glucanases"/>
    <property type="match status" value="1"/>
</dbReference>
<dbReference type="PANTHER" id="PTHR43143:SF5">
    <property type="entry name" value="SECRETED PROTEIN"/>
    <property type="match status" value="1"/>
</dbReference>
<dbReference type="Pfam" id="PF13385">
    <property type="entry name" value="Laminin_G_3"/>
    <property type="match status" value="1"/>
</dbReference>
<evidence type="ECO:0000259" key="3">
    <source>
        <dbReference type="Pfam" id="PF00149"/>
    </source>
</evidence>
<gene>
    <name evidence="4" type="ORF">KV396_07605</name>
</gene>
<feature type="transmembrane region" description="Helical" evidence="1">
    <location>
        <begin position="904"/>
        <end position="924"/>
    </location>
</feature>
<evidence type="ECO:0000313" key="4">
    <source>
        <dbReference type="EMBL" id="UPL14348.1"/>
    </source>
</evidence>
<dbReference type="PANTHER" id="PTHR43143">
    <property type="entry name" value="METALLOPHOSPHOESTERASE, CALCINEURIN SUPERFAMILY"/>
    <property type="match status" value="1"/>
</dbReference>
<sequence>MTSPTSRRPWRALSAAVITAGLLAAPVVPAAAADSTDSIGDALAQASAVIADEMRSSFVLPVLPDTQFYSRYSASQFYPKYDTNPFEVQTDWIVEHQDDLNVPFVVHVGDVVDQQWVTGEWDAAAKAMQKLTDGGVPYSVVPGNHDVADMNARSSEANSWQYLQRFDAGRMAAQGGETFVDSFQNGLSTAYIFEAEGHEWMSLALAWNASADTFAWAQRVLDANPGIPVILSSHAVINIALDQTSPADWWWGEELWNQLIRSNDEIIMTVNGHFHGTTMRERTNDFGHPVYQVLTDYQMAADGGNGYMTLFEFDLTNDRIDVESVSPWVTVKDKESLTANDTPVLDGKWQSFSLALDFESRFGYSPVAGSETKGDLSERAKEIVLEGWDGTGVGEQWAAAGRADDYVAVDGTVAHWRFGSVAEGVVDSSTEIPDVAGDSPMYRSAIENTDAPEKLEDVQVSHSNVPFYSSDRGAVCFADVHRNASGPDNMSYISTEYGAPATFADLSSSSGYTVEAFLQLDEEWTEAANRWSAALTRGGARQWIGINDSSDPGAGAAWLGISSLREYQFSAGDSDSRNSYTLWSGEIMQGSWHHVAIVNDPRADTAIMYVDGVPVLRNASNVGGMMAADFMPWIIGASTWNTEVEHGWHGCVGEVRVVDHALSSREFLYQRADLSSVFSVSGDFDAVLPSDAVVSSFSGRGFAGSSVNVVVDGVSVGSTDVAADGSWTVALSLPISGSGAHAVSFVPSIGTRNAAAVSVSVVIGEGASPWAPVESDLTDALEGVISVDPSRFAPGSTVSVSLPAGFEGATVYGYLFSTPVPAGSGVVAGSSVELTVPESVPFGEHRFALYAADGAVIGWDSVTVVDPAGGGDFGSGGGSAGGGAGAGAGASDGSLATTGVDGSWMLLWIALGAGALAAGITLALRLRRS</sequence>
<feature type="signal peptide" evidence="2">
    <location>
        <begin position="1"/>
        <end position="30"/>
    </location>
</feature>
<dbReference type="EMBL" id="CP078077">
    <property type="protein sequence ID" value="UPL14348.1"/>
    <property type="molecule type" value="Genomic_DNA"/>
</dbReference>
<accession>A0ABY4IS16</accession>
<dbReference type="SUPFAM" id="SSF56300">
    <property type="entry name" value="Metallo-dependent phosphatases"/>
    <property type="match status" value="1"/>
</dbReference>
<dbReference type="InterPro" id="IPR004843">
    <property type="entry name" value="Calcineurin-like_PHP"/>
</dbReference>
<protein>
    <submittedName>
        <fullName evidence="4">Metallophosphoesterase</fullName>
    </submittedName>
</protein>
<dbReference type="Gene3D" id="3.60.21.10">
    <property type="match status" value="1"/>
</dbReference>
<feature type="domain" description="Calcineurin-like phosphoesterase" evidence="3">
    <location>
        <begin position="97"/>
        <end position="275"/>
    </location>
</feature>
<keyword evidence="1" id="KW-1133">Transmembrane helix</keyword>
<feature type="chain" id="PRO_5046093201" evidence="2">
    <location>
        <begin position="31"/>
        <end position="929"/>
    </location>
</feature>
<dbReference type="InterPro" id="IPR006311">
    <property type="entry name" value="TAT_signal"/>
</dbReference>
<dbReference type="Proteomes" id="UP000831963">
    <property type="component" value="Chromosome"/>
</dbReference>